<dbReference type="PANTHER" id="PTHR42681">
    <property type="entry name" value="MALONYL-COA-ACYL CARRIER PROTEIN TRANSACYLASE, MITOCHONDRIAL"/>
    <property type="match status" value="1"/>
</dbReference>
<dbReference type="Proteomes" id="UP000324209">
    <property type="component" value="Chromosome"/>
</dbReference>
<dbReference type="RefSeq" id="WP_149486953.1">
    <property type="nucleotide sequence ID" value="NZ_CP036150.1"/>
</dbReference>
<evidence type="ECO:0000256" key="4">
    <source>
        <dbReference type="ARBA" id="ARBA00023315"/>
    </source>
</evidence>
<dbReference type="GO" id="GO:0004314">
    <property type="term" value="F:[acyl-carrier-protein] S-malonyltransferase activity"/>
    <property type="evidence" value="ECO:0007669"/>
    <property type="project" value="UniProtKB-EC"/>
</dbReference>
<keyword evidence="4 6" id="KW-0012">Acyltransferase</keyword>
<dbReference type="SUPFAM" id="SSF55048">
    <property type="entry name" value="Probable ACP-binding domain of malonyl-CoA ACP transacylase"/>
    <property type="match status" value="1"/>
</dbReference>
<dbReference type="EMBL" id="CP036150">
    <property type="protein sequence ID" value="QEN08874.1"/>
    <property type="molecule type" value="Genomic_DNA"/>
</dbReference>
<reference evidence="9 10" key="1">
    <citation type="submission" date="2019-02" db="EMBL/GenBank/DDBJ databases">
        <title>Complete Genome Sequence and Methylome Analysis of free living Spirochaetas.</title>
        <authorList>
            <person name="Fomenkov A."/>
            <person name="Dubinina G."/>
            <person name="Leshcheva N."/>
            <person name="Mikheeva N."/>
            <person name="Grabovich M."/>
            <person name="Vincze T."/>
            <person name="Roberts R.J."/>
        </authorList>
    </citation>
    <scope>NUCLEOTIDE SEQUENCE [LARGE SCALE GENOMIC DNA]</scope>
    <source>
        <strain evidence="9 10">K2</strain>
    </source>
</reference>
<protein>
    <recommendedName>
        <fullName evidence="2 6">Malonyl CoA-acyl carrier protein transacylase</fullName>
        <ecNumber evidence="1 6">2.3.1.39</ecNumber>
    </recommendedName>
</protein>
<dbReference type="GO" id="GO:0006633">
    <property type="term" value="P:fatty acid biosynthetic process"/>
    <property type="evidence" value="ECO:0007669"/>
    <property type="project" value="TreeGrafter"/>
</dbReference>
<keyword evidence="10" id="KW-1185">Reference proteome</keyword>
<evidence type="ECO:0000256" key="3">
    <source>
        <dbReference type="ARBA" id="ARBA00022679"/>
    </source>
</evidence>
<evidence type="ECO:0000313" key="10">
    <source>
        <dbReference type="Proteomes" id="UP000324209"/>
    </source>
</evidence>
<evidence type="ECO:0000256" key="7">
    <source>
        <dbReference type="PIRSR" id="PIRSR000446-1"/>
    </source>
</evidence>
<dbReference type="PIRSF" id="PIRSF000446">
    <property type="entry name" value="Mct"/>
    <property type="match status" value="1"/>
</dbReference>
<dbReference type="PANTHER" id="PTHR42681:SF1">
    <property type="entry name" value="MALONYL-COA-ACYL CARRIER PROTEIN TRANSACYLASE, MITOCHONDRIAL"/>
    <property type="match status" value="1"/>
</dbReference>
<dbReference type="EC" id="2.3.1.39" evidence="1 6"/>
<name>A0A5C1QQI2_9SPIO</name>
<dbReference type="InterPro" id="IPR016036">
    <property type="entry name" value="Malonyl_transacylase_ACP-bd"/>
</dbReference>
<dbReference type="Gene3D" id="3.40.366.10">
    <property type="entry name" value="Malonyl-Coenzyme A Acyl Carrier Protein, domain 2"/>
    <property type="match status" value="1"/>
</dbReference>
<dbReference type="InterPro" id="IPR001227">
    <property type="entry name" value="Ac_transferase_dom_sf"/>
</dbReference>
<dbReference type="Gene3D" id="3.30.70.250">
    <property type="entry name" value="Malonyl-CoA ACP transacylase, ACP-binding"/>
    <property type="match status" value="1"/>
</dbReference>
<evidence type="ECO:0000256" key="2">
    <source>
        <dbReference type="ARBA" id="ARBA00018953"/>
    </source>
</evidence>
<dbReference type="SUPFAM" id="SSF52151">
    <property type="entry name" value="FabD/lysophospholipase-like"/>
    <property type="match status" value="1"/>
</dbReference>
<feature type="active site" evidence="7">
    <location>
        <position position="93"/>
    </location>
</feature>
<accession>A0A5C1QQI2</accession>
<dbReference type="SMART" id="SM00827">
    <property type="entry name" value="PKS_AT"/>
    <property type="match status" value="1"/>
</dbReference>
<evidence type="ECO:0000313" key="9">
    <source>
        <dbReference type="EMBL" id="QEN08874.1"/>
    </source>
</evidence>
<dbReference type="InterPro" id="IPR016035">
    <property type="entry name" value="Acyl_Trfase/lysoPLipase"/>
</dbReference>
<dbReference type="AlphaFoldDB" id="A0A5C1QQI2"/>
<organism evidence="9 10">
    <name type="scientific">Oceanispirochaeta crateris</name>
    <dbReference type="NCBI Taxonomy" id="2518645"/>
    <lineage>
        <taxon>Bacteria</taxon>
        <taxon>Pseudomonadati</taxon>
        <taxon>Spirochaetota</taxon>
        <taxon>Spirochaetia</taxon>
        <taxon>Spirochaetales</taxon>
        <taxon>Spirochaetaceae</taxon>
        <taxon>Oceanispirochaeta</taxon>
    </lineage>
</organism>
<evidence type="ECO:0000259" key="8">
    <source>
        <dbReference type="SMART" id="SM00827"/>
    </source>
</evidence>
<dbReference type="OrthoDB" id="9805460at2"/>
<keyword evidence="3 6" id="KW-0808">Transferase</keyword>
<dbReference type="GO" id="GO:0005829">
    <property type="term" value="C:cytosol"/>
    <property type="evidence" value="ECO:0007669"/>
    <property type="project" value="TreeGrafter"/>
</dbReference>
<evidence type="ECO:0000256" key="6">
    <source>
        <dbReference type="PIRNR" id="PIRNR000446"/>
    </source>
</evidence>
<comment type="similarity">
    <text evidence="6">Belongs to the fabD family.</text>
</comment>
<dbReference type="InterPro" id="IPR050858">
    <property type="entry name" value="Mal-CoA-ACP_Trans/PKS_FabD"/>
</dbReference>
<feature type="active site" evidence="7">
    <location>
        <position position="206"/>
    </location>
</feature>
<evidence type="ECO:0000256" key="1">
    <source>
        <dbReference type="ARBA" id="ARBA00013258"/>
    </source>
</evidence>
<dbReference type="InterPro" id="IPR014043">
    <property type="entry name" value="Acyl_transferase_dom"/>
</dbReference>
<dbReference type="InterPro" id="IPR024925">
    <property type="entry name" value="Malonyl_CoA-ACP_transAc"/>
</dbReference>
<feature type="domain" description="Malonyl-CoA:ACP transacylase (MAT)" evidence="8">
    <location>
        <begin position="9"/>
        <end position="311"/>
    </location>
</feature>
<proteinExistence type="inferred from homology"/>
<gene>
    <name evidence="9" type="ORF">EXM22_13065</name>
</gene>
<comment type="catalytic activity">
    <reaction evidence="5 6">
        <text>holo-[ACP] + malonyl-CoA = malonyl-[ACP] + CoA</text>
        <dbReference type="Rhea" id="RHEA:41792"/>
        <dbReference type="Rhea" id="RHEA-COMP:9623"/>
        <dbReference type="Rhea" id="RHEA-COMP:9685"/>
        <dbReference type="ChEBI" id="CHEBI:57287"/>
        <dbReference type="ChEBI" id="CHEBI:57384"/>
        <dbReference type="ChEBI" id="CHEBI:64479"/>
        <dbReference type="ChEBI" id="CHEBI:78449"/>
        <dbReference type="EC" id="2.3.1.39"/>
    </reaction>
</comment>
<evidence type="ECO:0000256" key="5">
    <source>
        <dbReference type="ARBA" id="ARBA00048462"/>
    </source>
</evidence>
<sequence>MVDNKVAFLFSGQGAQFPGMGKDLWESYGCVKELFVLASDICSMDMKSLLFEGSIEDLKETQNTQIAVTLVNLSVLRALKEEGIRSSCSAGFSLGEFSAMTDAGILAESDVFSLVSKRGEIMSSSANKVVKRFGEVGMGAVVGLDFETVQKVLKDSQVSDVYAANNNSPVQVVISGTAAGIAGVQDVLKAAGARRIIPLKVSGPFHTPLLNSGKEELADFLGTLTFANPVKDFYSNVTGTLVSTGEEARELSIQQMVSPVQWLVIEKNIGSSGIMRLAEAGPGTVLTGLWKKSGMGQDIFSCGTLEGLNRLLGSINHSENEEG</sequence>
<dbReference type="KEGG" id="ock:EXM22_13065"/>
<dbReference type="Pfam" id="PF00698">
    <property type="entry name" value="Acyl_transf_1"/>
    <property type="match status" value="1"/>
</dbReference>